<dbReference type="InterPro" id="IPR004111">
    <property type="entry name" value="Repressor_TetR_C"/>
</dbReference>
<dbReference type="PANTHER" id="PTHR30055">
    <property type="entry name" value="HTH-TYPE TRANSCRIPTIONAL REGULATOR RUTR"/>
    <property type="match status" value="1"/>
</dbReference>
<dbReference type="InterPro" id="IPR001647">
    <property type="entry name" value="HTH_TetR"/>
</dbReference>
<dbReference type="Gene3D" id="1.10.357.10">
    <property type="entry name" value="Tetracycline Repressor, domain 2"/>
    <property type="match status" value="1"/>
</dbReference>
<keyword evidence="2 4" id="KW-0238">DNA-binding</keyword>
<evidence type="ECO:0000313" key="7">
    <source>
        <dbReference type="EMBL" id="MBM7417198.1"/>
    </source>
</evidence>
<sequence length="242" mass="26401">MGSTPGTTPPPGRGQLTRAVILRAGIAFIDDNGARDLTMRRLGGRLGVEAMALYHYFGGKEELLDGIVDQVIDDLGSDPQVLMKGASSWQDYLQRLAHGVRRMALEHPEVFPLIATRPNSAPWVRPPLRSVRWLENFLSSLKEWGFDDAAAAAAYRSYTSFLLGQLLLEVSAQGVSIGPTDPNDPDDPRATAQPGDDIDPTEFPTVVRMRAELARDLGLPEFERALEALLDRLAATLPQADG</sequence>
<keyword evidence="8" id="KW-1185">Reference proteome</keyword>
<gene>
    <name evidence="7" type="ORF">JOE42_003931</name>
</gene>
<keyword evidence="3" id="KW-0804">Transcription</keyword>
<comment type="caution">
    <text evidence="7">The sequence shown here is derived from an EMBL/GenBank/DDBJ whole genome shotgun (WGS) entry which is preliminary data.</text>
</comment>
<dbReference type="SUPFAM" id="SSF46689">
    <property type="entry name" value="Homeodomain-like"/>
    <property type="match status" value="1"/>
</dbReference>
<keyword evidence="1" id="KW-0805">Transcription regulation</keyword>
<dbReference type="PANTHER" id="PTHR30055:SF151">
    <property type="entry name" value="TRANSCRIPTIONAL REGULATORY PROTEIN"/>
    <property type="match status" value="1"/>
</dbReference>
<proteinExistence type="predicted"/>
<evidence type="ECO:0000256" key="2">
    <source>
        <dbReference type="ARBA" id="ARBA00023125"/>
    </source>
</evidence>
<feature type="region of interest" description="Disordered" evidence="5">
    <location>
        <begin position="177"/>
        <end position="203"/>
    </location>
</feature>
<dbReference type="EMBL" id="JAFBBK010000001">
    <property type="protein sequence ID" value="MBM7417198.1"/>
    <property type="molecule type" value="Genomic_DNA"/>
</dbReference>
<dbReference type="PROSITE" id="PS50977">
    <property type="entry name" value="HTH_TETR_2"/>
    <property type="match status" value="1"/>
</dbReference>
<dbReference type="Pfam" id="PF02909">
    <property type="entry name" value="TetR_C_1"/>
    <property type="match status" value="1"/>
</dbReference>
<evidence type="ECO:0000313" key="8">
    <source>
        <dbReference type="Proteomes" id="UP000703038"/>
    </source>
</evidence>
<evidence type="ECO:0000259" key="6">
    <source>
        <dbReference type="PROSITE" id="PS50977"/>
    </source>
</evidence>
<organism evidence="7 8">
    <name type="scientific">Rhodococcoides corynebacterioides</name>
    <dbReference type="NCBI Taxonomy" id="53972"/>
    <lineage>
        <taxon>Bacteria</taxon>
        <taxon>Bacillati</taxon>
        <taxon>Actinomycetota</taxon>
        <taxon>Actinomycetes</taxon>
        <taxon>Mycobacteriales</taxon>
        <taxon>Nocardiaceae</taxon>
        <taxon>Rhodococcoides</taxon>
    </lineage>
</organism>
<accession>A0ABS2KZ45</accession>
<dbReference type="SUPFAM" id="SSF48498">
    <property type="entry name" value="Tetracyclin repressor-like, C-terminal domain"/>
    <property type="match status" value="1"/>
</dbReference>
<dbReference type="InterPro" id="IPR036271">
    <property type="entry name" value="Tet_transcr_reg_TetR-rel_C_sf"/>
</dbReference>
<name>A0ABS2KZ45_9NOCA</name>
<evidence type="ECO:0000256" key="3">
    <source>
        <dbReference type="ARBA" id="ARBA00023163"/>
    </source>
</evidence>
<evidence type="ECO:0000256" key="5">
    <source>
        <dbReference type="SAM" id="MobiDB-lite"/>
    </source>
</evidence>
<dbReference type="Pfam" id="PF00440">
    <property type="entry name" value="TetR_N"/>
    <property type="match status" value="1"/>
</dbReference>
<dbReference type="Gene3D" id="1.10.10.60">
    <property type="entry name" value="Homeodomain-like"/>
    <property type="match status" value="1"/>
</dbReference>
<dbReference type="InterPro" id="IPR050109">
    <property type="entry name" value="HTH-type_TetR-like_transc_reg"/>
</dbReference>
<feature type="domain" description="HTH tetR-type" evidence="6">
    <location>
        <begin position="15"/>
        <end position="75"/>
    </location>
</feature>
<evidence type="ECO:0000256" key="1">
    <source>
        <dbReference type="ARBA" id="ARBA00023015"/>
    </source>
</evidence>
<dbReference type="InterPro" id="IPR009057">
    <property type="entry name" value="Homeodomain-like_sf"/>
</dbReference>
<feature type="DNA-binding region" description="H-T-H motif" evidence="4">
    <location>
        <begin position="38"/>
        <end position="57"/>
    </location>
</feature>
<dbReference type="Proteomes" id="UP000703038">
    <property type="component" value="Unassembled WGS sequence"/>
</dbReference>
<protein>
    <submittedName>
        <fullName evidence="7">AcrR family transcriptional regulator</fullName>
    </submittedName>
</protein>
<evidence type="ECO:0000256" key="4">
    <source>
        <dbReference type="PROSITE-ProRule" id="PRU00335"/>
    </source>
</evidence>
<reference evidence="7 8" key="1">
    <citation type="submission" date="2021-01" db="EMBL/GenBank/DDBJ databases">
        <title>Genomics of switchgrass bacterial isolates.</title>
        <authorList>
            <person name="Shade A."/>
        </authorList>
    </citation>
    <scope>NUCLEOTIDE SEQUENCE [LARGE SCALE GENOMIC DNA]</scope>
    <source>
        <strain evidence="7 8">PvP111</strain>
    </source>
</reference>